<keyword evidence="2" id="KW-0805">Transcription regulation</keyword>
<dbReference type="PROSITE" id="PS50931">
    <property type="entry name" value="HTH_LYSR"/>
    <property type="match status" value="1"/>
</dbReference>
<dbReference type="SUPFAM" id="SSF46785">
    <property type="entry name" value="Winged helix' DNA-binding domain"/>
    <property type="match status" value="1"/>
</dbReference>
<dbReference type="PANTHER" id="PTHR30537:SF74">
    <property type="entry name" value="HTH-TYPE TRANSCRIPTIONAL REGULATOR TRPI"/>
    <property type="match status" value="1"/>
</dbReference>
<keyword evidence="3" id="KW-0238">DNA-binding</keyword>
<accession>A0A193FTJ9</accession>
<dbReference type="Pfam" id="PF00126">
    <property type="entry name" value="HTH_1"/>
    <property type="match status" value="1"/>
</dbReference>
<organism evidence="6 7">
    <name type="scientific">Bordetella bronchialis</name>
    <dbReference type="NCBI Taxonomy" id="463025"/>
    <lineage>
        <taxon>Bacteria</taxon>
        <taxon>Pseudomonadati</taxon>
        <taxon>Pseudomonadota</taxon>
        <taxon>Betaproteobacteria</taxon>
        <taxon>Burkholderiales</taxon>
        <taxon>Alcaligenaceae</taxon>
        <taxon>Bordetella</taxon>
    </lineage>
</organism>
<dbReference type="GO" id="GO:0003700">
    <property type="term" value="F:DNA-binding transcription factor activity"/>
    <property type="evidence" value="ECO:0007669"/>
    <property type="project" value="InterPro"/>
</dbReference>
<dbReference type="InterPro" id="IPR036388">
    <property type="entry name" value="WH-like_DNA-bd_sf"/>
</dbReference>
<dbReference type="InterPro" id="IPR005119">
    <property type="entry name" value="LysR_subst-bd"/>
</dbReference>
<dbReference type="InterPro" id="IPR000847">
    <property type="entry name" value="LysR_HTH_N"/>
</dbReference>
<dbReference type="InterPro" id="IPR036390">
    <property type="entry name" value="WH_DNA-bd_sf"/>
</dbReference>
<dbReference type="SUPFAM" id="SSF53850">
    <property type="entry name" value="Periplasmic binding protein-like II"/>
    <property type="match status" value="1"/>
</dbReference>
<dbReference type="Gene3D" id="3.40.190.10">
    <property type="entry name" value="Periplasmic binding protein-like II"/>
    <property type="match status" value="2"/>
</dbReference>
<evidence type="ECO:0000313" key="7">
    <source>
        <dbReference type="Proteomes" id="UP000092213"/>
    </source>
</evidence>
<comment type="similarity">
    <text evidence="1">Belongs to the LysR transcriptional regulatory family.</text>
</comment>
<evidence type="ECO:0000256" key="4">
    <source>
        <dbReference type="ARBA" id="ARBA00023163"/>
    </source>
</evidence>
<protein>
    <submittedName>
        <fullName evidence="6">LysR family transcriptional regulator</fullName>
    </submittedName>
</protein>
<keyword evidence="4" id="KW-0804">Transcription</keyword>
<evidence type="ECO:0000259" key="5">
    <source>
        <dbReference type="PROSITE" id="PS50931"/>
    </source>
</evidence>
<dbReference type="Proteomes" id="UP000092213">
    <property type="component" value="Chromosome"/>
</dbReference>
<feature type="domain" description="HTH lysR-type" evidence="5">
    <location>
        <begin position="22"/>
        <end position="79"/>
    </location>
</feature>
<dbReference type="InterPro" id="IPR058163">
    <property type="entry name" value="LysR-type_TF_proteobact-type"/>
</dbReference>
<sequence>MDFFWLSSVFSTIGTHAMRQLPPLAAVRAFEVVARTGSVTRAAQELCRTHGAISRHLRLLHEHAGVALFEKDGTGLRLTRAGSDFYVAVRSVFDQLEQAYDRLGQHARGPGLHVACSATFAMRWLVPHLALFYRQHPDIRIRLSMTSAREMRNEGADLLLAWDLSGYAEADRRRAIVLAPVNFAAVCSPAYVRVPARKRTRIAHEYTSSAWDQWQARTGRSAAGGDTLSFPHTHLCIEAALSGLGVALVEQRLIARELADGRLVAPYGTVSFDGGLCALPAAGRPLPGQADAFIAWLRLALSETSAA</sequence>
<proteinExistence type="inferred from homology"/>
<reference evidence="6 7" key="1">
    <citation type="submission" date="2016-06" db="EMBL/GenBank/DDBJ databases">
        <title>Complete genome sequences of Bordetella bronchialis and Bordetella flabilis.</title>
        <authorList>
            <person name="LiPuma J.J."/>
            <person name="Spilker T."/>
        </authorList>
    </citation>
    <scope>NUCLEOTIDE SEQUENCE [LARGE SCALE GENOMIC DNA]</scope>
    <source>
        <strain evidence="6 7">AU17976</strain>
    </source>
</reference>
<dbReference type="PANTHER" id="PTHR30537">
    <property type="entry name" value="HTH-TYPE TRANSCRIPTIONAL REGULATOR"/>
    <property type="match status" value="1"/>
</dbReference>
<evidence type="ECO:0000256" key="3">
    <source>
        <dbReference type="ARBA" id="ARBA00023125"/>
    </source>
</evidence>
<dbReference type="STRING" id="463025.BAU08_04290"/>
<dbReference type="Gene3D" id="1.10.10.10">
    <property type="entry name" value="Winged helix-like DNA-binding domain superfamily/Winged helix DNA-binding domain"/>
    <property type="match status" value="1"/>
</dbReference>
<dbReference type="GO" id="GO:0043565">
    <property type="term" value="F:sequence-specific DNA binding"/>
    <property type="evidence" value="ECO:0007669"/>
    <property type="project" value="TreeGrafter"/>
</dbReference>
<dbReference type="Pfam" id="PF03466">
    <property type="entry name" value="LysR_substrate"/>
    <property type="match status" value="1"/>
</dbReference>
<dbReference type="GO" id="GO:0006351">
    <property type="term" value="P:DNA-templated transcription"/>
    <property type="evidence" value="ECO:0007669"/>
    <property type="project" value="TreeGrafter"/>
</dbReference>
<dbReference type="EMBL" id="CP016171">
    <property type="protein sequence ID" value="ANN70653.1"/>
    <property type="molecule type" value="Genomic_DNA"/>
</dbReference>
<evidence type="ECO:0000256" key="1">
    <source>
        <dbReference type="ARBA" id="ARBA00009437"/>
    </source>
</evidence>
<dbReference type="AlphaFoldDB" id="A0A193FTJ9"/>
<evidence type="ECO:0000256" key="2">
    <source>
        <dbReference type="ARBA" id="ARBA00023015"/>
    </source>
</evidence>
<evidence type="ECO:0000313" key="6">
    <source>
        <dbReference type="EMBL" id="ANN70653.1"/>
    </source>
</evidence>
<name>A0A193FTJ9_9BORD</name>
<gene>
    <name evidence="6" type="ORF">BAU08_04290</name>
</gene>